<sequence>MFSHKSEKALLAFALCFSAASALNPSCAPGGNFDLSRFVLQLPSGTTNKPDQIPASKLAGCSGYQDPGHHYFFTESGDGAMVMKAPGGGNCATFPGAPRCRSEFGETQPWSSTAATNRLTADLLVTGGSSICIGQVFQSNSNNKPLAEVYYNGNGQITVGVEYVATGGQGQDLNKIGTVTPGSRFTYELRFENGQLQFGLNGGALKTLKQYFSTPKAFFKMGNYNQGGDDSDIHVFGLTVQH</sequence>
<dbReference type="Gene3D" id="2.60.120.200">
    <property type="match status" value="1"/>
</dbReference>
<keyword evidence="1" id="KW-0732">Signal</keyword>
<dbReference type="OMA" id="KMGNYNQ"/>
<dbReference type="OrthoDB" id="77013at2759"/>
<name>A0A0F9X3M8_TRIHA</name>
<comment type="caution">
    <text evidence="3">The sequence shown here is derived from an EMBL/GenBank/DDBJ whole genome shotgun (WGS) entry which is preliminary data.</text>
</comment>
<feature type="chain" id="PRO_5002529735" description="Alginate lyase 2 domain-containing protein" evidence="1">
    <location>
        <begin position="23"/>
        <end position="242"/>
    </location>
</feature>
<evidence type="ECO:0000313" key="3">
    <source>
        <dbReference type="EMBL" id="KKO99815.1"/>
    </source>
</evidence>
<evidence type="ECO:0000259" key="2">
    <source>
        <dbReference type="Pfam" id="PF08787"/>
    </source>
</evidence>
<dbReference type="EMBL" id="JOKZ01000297">
    <property type="protein sequence ID" value="KKO99815.1"/>
    <property type="molecule type" value="Genomic_DNA"/>
</dbReference>
<feature type="signal peptide" evidence="1">
    <location>
        <begin position="1"/>
        <end position="22"/>
    </location>
</feature>
<dbReference type="InterPro" id="IPR014895">
    <property type="entry name" value="Alginate_lyase_2"/>
</dbReference>
<dbReference type="Pfam" id="PF08787">
    <property type="entry name" value="Alginate_lyase2"/>
    <property type="match status" value="1"/>
</dbReference>
<organism evidence="3 4">
    <name type="scientific">Trichoderma harzianum</name>
    <name type="common">Hypocrea lixii</name>
    <dbReference type="NCBI Taxonomy" id="5544"/>
    <lineage>
        <taxon>Eukaryota</taxon>
        <taxon>Fungi</taxon>
        <taxon>Dikarya</taxon>
        <taxon>Ascomycota</taxon>
        <taxon>Pezizomycotina</taxon>
        <taxon>Sordariomycetes</taxon>
        <taxon>Hypocreomycetidae</taxon>
        <taxon>Hypocreales</taxon>
        <taxon>Hypocreaceae</taxon>
        <taxon>Trichoderma</taxon>
    </lineage>
</organism>
<dbReference type="Proteomes" id="UP000034112">
    <property type="component" value="Unassembled WGS sequence"/>
</dbReference>
<dbReference type="SUPFAM" id="SSF49899">
    <property type="entry name" value="Concanavalin A-like lectins/glucanases"/>
    <property type="match status" value="1"/>
</dbReference>
<evidence type="ECO:0000313" key="4">
    <source>
        <dbReference type="Proteomes" id="UP000034112"/>
    </source>
</evidence>
<gene>
    <name evidence="3" type="ORF">THAR02_08091</name>
</gene>
<accession>A0A0F9X3M8</accession>
<dbReference type="InterPro" id="IPR013320">
    <property type="entry name" value="ConA-like_dom_sf"/>
</dbReference>
<dbReference type="AlphaFoldDB" id="A0A0F9X3M8"/>
<reference evidence="4" key="1">
    <citation type="journal article" date="2015" name="Genome Announc.">
        <title>Draft whole-genome sequence of the biocontrol agent Trichoderma harzianum T6776.</title>
        <authorList>
            <person name="Baroncelli R."/>
            <person name="Piaggeschi G."/>
            <person name="Fiorini L."/>
            <person name="Bertolini E."/>
            <person name="Zapparata A."/>
            <person name="Pe M.E."/>
            <person name="Sarrocco S."/>
            <person name="Vannacci G."/>
        </authorList>
    </citation>
    <scope>NUCLEOTIDE SEQUENCE [LARGE SCALE GENOMIC DNA]</scope>
    <source>
        <strain evidence="4">T6776</strain>
    </source>
</reference>
<feature type="domain" description="Alginate lyase 2" evidence="2">
    <location>
        <begin position="33"/>
        <end position="233"/>
    </location>
</feature>
<evidence type="ECO:0000256" key="1">
    <source>
        <dbReference type="SAM" id="SignalP"/>
    </source>
</evidence>
<protein>
    <recommendedName>
        <fullName evidence="2">Alginate lyase 2 domain-containing protein</fullName>
    </recommendedName>
</protein>
<proteinExistence type="predicted"/>